<dbReference type="RefSeq" id="WP_142766553.1">
    <property type="nucleotide sequence ID" value="NZ_CP041356.1"/>
</dbReference>
<evidence type="ECO:0000313" key="2">
    <source>
        <dbReference type="Proteomes" id="UP000315128"/>
    </source>
</evidence>
<organism evidence="1 2">
    <name type="scientific">Lactococcus protaetiae</name>
    <dbReference type="NCBI Taxonomy" id="2592653"/>
    <lineage>
        <taxon>Bacteria</taxon>
        <taxon>Bacillati</taxon>
        <taxon>Bacillota</taxon>
        <taxon>Bacilli</taxon>
        <taxon>Lactobacillales</taxon>
        <taxon>Streptococcaceae</taxon>
        <taxon>Lactococcus</taxon>
    </lineage>
</organism>
<reference evidence="1 2" key="1">
    <citation type="submission" date="2019-07" db="EMBL/GenBank/DDBJ databases">
        <title>Genome sequencing of KACC 19320.</title>
        <authorList>
            <person name="Heo J."/>
            <person name="Kim S.-J."/>
            <person name="Kim J.-S."/>
            <person name="Hong S.-B."/>
            <person name="Kwon S.-W."/>
        </authorList>
    </citation>
    <scope>NUCLEOTIDE SEQUENCE [LARGE SCALE GENOMIC DNA]</scope>
    <source>
        <strain evidence="1 2">KACC 19320</strain>
    </source>
</reference>
<sequence length="340" mass="38525">MKKLREDITKQLRSLAITKQLNFLIGSGVCFDVIPGMGDKAYRNDEIENKPWVSLSVNDKEDVSKKLTAKVSEVSSELLSDSPGEDVANLQKSFDGFMQSIVSVLNLSNSRQTPRSANIFSTNYDLFIEKSADNVLKTNRLVFNDGASGYFERYLDGQNYNRLVSYKGLNDNYISEIPQISLIKPHGSINWQKTSDGKIQIKNEVVSNSEVVNPLGFESEDTFLNNHFHEMLRLFQLELDKPQTVLFVSGFSFQDPHISKMVSRAIQNPELLTYVFAYDDKAKIDILNNIKISERVNFKVLTPRDIFENVEIEDKLTLEVLTEILNGSSLEDLKENGSSK</sequence>
<dbReference type="OrthoDB" id="9808492at2"/>
<dbReference type="KEGG" id="lack:FLP15_07185"/>
<dbReference type="AlphaFoldDB" id="A0A514Z8U5"/>
<accession>A0A514Z8U5</accession>
<proteinExistence type="predicted"/>
<dbReference type="Pfam" id="PF13289">
    <property type="entry name" value="SIR2_2"/>
    <property type="match status" value="1"/>
</dbReference>
<keyword evidence="2" id="KW-1185">Reference proteome</keyword>
<gene>
    <name evidence="1" type="ORF">FLP15_07185</name>
</gene>
<protein>
    <submittedName>
        <fullName evidence="1">Uncharacterized protein</fullName>
    </submittedName>
</protein>
<dbReference type="EMBL" id="CP041356">
    <property type="protein sequence ID" value="QDK70983.1"/>
    <property type="molecule type" value="Genomic_DNA"/>
</dbReference>
<evidence type="ECO:0000313" key="1">
    <source>
        <dbReference type="EMBL" id="QDK70983.1"/>
    </source>
</evidence>
<name>A0A514Z8U5_9LACT</name>
<dbReference type="Proteomes" id="UP000315128">
    <property type="component" value="Chromosome"/>
</dbReference>